<evidence type="ECO:0000256" key="2">
    <source>
        <dbReference type="SAM" id="Phobius"/>
    </source>
</evidence>
<gene>
    <name evidence="4" type="ORF">Mal48_46240</name>
</gene>
<sequence length="616" mass="67600">MTQNIDPDDVAEEQDDAIVGAAFKWSVIVFVGLGLIAGPVVYFMTRPLQAPPAIESELAAVEVREVGAETAPSVSFVDVTEAAGIDFVHESGARGQKLLPESMGGGCAFFDMDNDGDQDLLLINSQTWEEFAGEDVETPSLMALYRNDGSGHFENVTSGSGLDVSMYGMGVACGDYDGDGLVDVYISAVGKNRLFRNEGNGKFRDVTESAKVSGADDQWGTSCGWFDYDGDGDLDLFVCNYVKWSQEYDLAQDFQLTGGDRAYGRPQNFEGTFPYLFRNEGDGTFTEVAEEAGLHLWNRASNVPMAKSLGVIIDDFNRDGWMDLLVANDTVQNFLFLNNQDGTFMEVGTLSGVAFDMDGTARGAMGIDVAHFRNNDSLGVAIGNFSNEMTALYVAEDTAMQFVDEAISSGLGPTTRLSLTFGVFFFDYDLDGRLDLFTSNGHLEQDINRVQPSQFYEQPPQLFWNCGHQSDTEFLLVAKEIVGEDFARPLVGRGASYADIDNDGDLDILIATTGQKPRLLRNDQELKHNWIRFSLKDEGPNRNAIGALVELDLGESKLQRRVTPTKSYQSQSELPVTFGLGESNSIQQVRITWPDGTVQVVTEFELNSVNEIRKAN</sequence>
<dbReference type="InterPro" id="IPR013517">
    <property type="entry name" value="FG-GAP"/>
</dbReference>
<evidence type="ECO:0000259" key="3">
    <source>
        <dbReference type="Pfam" id="PF07593"/>
    </source>
</evidence>
<keyword evidence="2" id="KW-0812">Transmembrane</keyword>
<keyword evidence="2" id="KW-0472">Membrane</keyword>
<accession>A0A517QUP3</accession>
<evidence type="ECO:0000313" key="5">
    <source>
        <dbReference type="Proteomes" id="UP000315724"/>
    </source>
</evidence>
<dbReference type="Pfam" id="PF13517">
    <property type="entry name" value="FG-GAP_3"/>
    <property type="match status" value="2"/>
</dbReference>
<dbReference type="RefSeq" id="WP_145204763.1">
    <property type="nucleotide sequence ID" value="NZ_CP036267.1"/>
</dbReference>
<evidence type="ECO:0000256" key="1">
    <source>
        <dbReference type="ARBA" id="ARBA00022729"/>
    </source>
</evidence>
<dbReference type="AlphaFoldDB" id="A0A517QUP3"/>
<protein>
    <submittedName>
        <fullName evidence="4">ASPIC and UnbV</fullName>
    </submittedName>
</protein>
<evidence type="ECO:0000313" key="4">
    <source>
        <dbReference type="EMBL" id="QDT35348.1"/>
    </source>
</evidence>
<organism evidence="4 5">
    <name type="scientific">Thalassoglobus polymorphus</name>
    <dbReference type="NCBI Taxonomy" id="2527994"/>
    <lineage>
        <taxon>Bacteria</taxon>
        <taxon>Pseudomonadati</taxon>
        <taxon>Planctomycetota</taxon>
        <taxon>Planctomycetia</taxon>
        <taxon>Planctomycetales</taxon>
        <taxon>Planctomycetaceae</taxon>
        <taxon>Thalassoglobus</taxon>
    </lineage>
</organism>
<dbReference type="Proteomes" id="UP000315724">
    <property type="component" value="Chromosome"/>
</dbReference>
<dbReference type="PANTHER" id="PTHR16026">
    <property type="entry name" value="CARTILAGE ACIDIC PROTEIN 1"/>
    <property type="match status" value="1"/>
</dbReference>
<keyword evidence="2" id="KW-1133">Transmembrane helix</keyword>
<proteinExistence type="predicted"/>
<feature type="domain" description="ASPIC/UnbV" evidence="3">
    <location>
        <begin position="544"/>
        <end position="608"/>
    </location>
</feature>
<dbReference type="OrthoDB" id="5287961at2"/>
<reference evidence="4 5" key="1">
    <citation type="submission" date="2019-02" db="EMBL/GenBank/DDBJ databases">
        <title>Deep-cultivation of Planctomycetes and their phenomic and genomic characterization uncovers novel biology.</title>
        <authorList>
            <person name="Wiegand S."/>
            <person name="Jogler M."/>
            <person name="Boedeker C."/>
            <person name="Pinto D."/>
            <person name="Vollmers J."/>
            <person name="Rivas-Marin E."/>
            <person name="Kohn T."/>
            <person name="Peeters S.H."/>
            <person name="Heuer A."/>
            <person name="Rast P."/>
            <person name="Oberbeckmann S."/>
            <person name="Bunk B."/>
            <person name="Jeske O."/>
            <person name="Meyerdierks A."/>
            <person name="Storesund J.E."/>
            <person name="Kallscheuer N."/>
            <person name="Luecker S."/>
            <person name="Lage O.M."/>
            <person name="Pohl T."/>
            <person name="Merkel B.J."/>
            <person name="Hornburger P."/>
            <person name="Mueller R.-W."/>
            <person name="Bruemmer F."/>
            <person name="Labrenz M."/>
            <person name="Spormann A.M."/>
            <person name="Op den Camp H."/>
            <person name="Overmann J."/>
            <person name="Amann R."/>
            <person name="Jetten M.S.M."/>
            <person name="Mascher T."/>
            <person name="Medema M.H."/>
            <person name="Devos D.P."/>
            <person name="Kaster A.-K."/>
            <person name="Ovreas L."/>
            <person name="Rohde M."/>
            <person name="Galperin M.Y."/>
            <person name="Jogler C."/>
        </authorList>
    </citation>
    <scope>NUCLEOTIDE SEQUENCE [LARGE SCALE GENOMIC DNA]</scope>
    <source>
        <strain evidence="4 5">Mal48</strain>
    </source>
</reference>
<dbReference type="KEGG" id="tpol:Mal48_46240"/>
<dbReference type="Pfam" id="PF07593">
    <property type="entry name" value="UnbV_ASPIC"/>
    <property type="match status" value="1"/>
</dbReference>
<dbReference type="Gene3D" id="2.130.10.130">
    <property type="entry name" value="Integrin alpha, N-terminal"/>
    <property type="match status" value="1"/>
</dbReference>
<name>A0A517QUP3_9PLAN</name>
<dbReference type="PANTHER" id="PTHR16026:SF0">
    <property type="entry name" value="CARTILAGE ACIDIC PROTEIN 1"/>
    <property type="match status" value="1"/>
</dbReference>
<dbReference type="InterPro" id="IPR011519">
    <property type="entry name" value="UnbV_ASPIC"/>
</dbReference>
<dbReference type="InterPro" id="IPR027039">
    <property type="entry name" value="Crtac1"/>
</dbReference>
<feature type="transmembrane region" description="Helical" evidence="2">
    <location>
        <begin position="25"/>
        <end position="44"/>
    </location>
</feature>
<dbReference type="SUPFAM" id="SSF69318">
    <property type="entry name" value="Integrin alpha N-terminal domain"/>
    <property type="match status" value="1"/>
</dbReference>
<dbReference type="InterPro" id="IPR028994">
    <property type="entry name" value="Integrin_alpha_N"/>
</dbReference>
<keyword evidence="1" id="KW-0732">Signal</keyword>
<dbReference type="EMBL" id="CP036267">
    <property type="protein sequence ID" value="QDT35348.1"/>
    <property type="molecule type" value="Genomic_DNA"/>
</dbReference>
<keyword evidence="5" id="KW-1185">Reference proteome</keyword>